<feature type="compositionally biased region" description="Pro residues" evidence="1">
    <location>
        <begin position="206"/>
        <end position="219"/>
    </location>
</feature>
<gene>
    <name evidence="2" type="ORF">Daura_01810</name>
</gene>
<evidence type="ECO:0000313" key="3">
    <source>
        <dbReference type="Proteomes" id="UP001058003"/>
    </source>
</evidence>
<dbReference type="OrthoDB" id="4553959at2"/>
<evidence type="ECO:0008006" key="4">
    <source>
        <dbReference type="Google" id="ProtNLM"/>
    </source>
</evidence>
<evidence type="ECO:0000256" key="1">
    <source>
        <dbReference type="SAM" id="MobiDB-lite"/>
    </source>
</evidence>
<dbReference type="RefSeq" id="WP_033363142.1">
    <property type="nucleotide sequence ID" value="NZ_CP073767.1"/>
</dbReference>
<protein>
    <recommendedName>
        <fullName evidence="4">Guanylate cyclase domain-containing protein</fullName>
    </recommendedName>
</protein>
<evidence type="ECO:0000313" key="2">
    <source>
        <dbReference type="EMBL" id="UWZ55046.1"/>
    </source>
</evidence>
<proteinExistence type="predicted"/>
<dbReference type="Proteomes" id="UP001058003">
    <property type="component" value="Chromosome"/>
</dbReference>
<dbReference type="EMBL" id="CP073767">
    <property type="protein sequence ID" value="UWZ55046.1"/>
    <property type="molecule type" value="Genomic_DNA"/>
</dbReference>
<reference evidence="2" key="1">
    <citation type="submission" date="2021-04" db="EMBL/GenBank/DDBJ databases">
        <title>Dactylosporangium aurantiacum NRRL B-8018 full assembly.</title>
        <authorList>
            <person name="Hartkoorn R.C."/>
            <person name="Beaudoing E."/>
            <person name="Hot D."/>
        </authorList>
    </citation>
    <scope>NUCLEOTIDE SEQUENCE</scope>
    <source>
        <strain evidence="2">NRRL B-8018</strain>
    </source>
</reference>
<sequence>MSEPVHPRRCVLVAVDMERYSPRDNLRQYQAQHLFREVMAEAVAGIGLDRDSWTTQQSGDGELAILPADASELTVVADFVPALDRVLRERNRNLLPEAKVRLRVAIHQGLVHLTGANGFPGEAVVEVSRLLDADPLRRALTTFPRASVALIVSRSIFQDVVRHGYRGLRPERFRQVRVAVKQLTMDAWICVPDEDVSGVDWDRPAPPETGPAAAPPEPRPAAAQPPVRTEPAPATYQISGVTTNGPAVFGPGGTAIGTVHGHWNGRTDQ</sequence>
<name>A0A9Q9MJU9_9ACTN</name>
<dbReference type="KEGG" id="daur:Daura_01810"/>
<feature type="region of interest" description="Disordered" evidence="1">
    <location>
        <begin position="198"/>
        <end position="269"/>
    </location>
</feature>
<feature type="compositionally biased region" description="Polar residues" evidence="1">
    <location>
        <begin position="236"/>
        <end position="245"/>
    </location>
</feature>
<organism evidence="2 3">
    <name type="scientific">Dactylosporangium aurantiacum</name>
    <dbReference type="NCBI Taxonomy" id="35754"/>
    <lineage>
        <taxon>Bacteria</taxon>
        <taxon>Bacillati</taxon>
        <taxon>Actinomycetota</taxon>
        <taxon>Actinomycetes</taxon>
        <taxon>Micromonosporales</taxon>
        <taxon>Micromonosporaceae</taxon>
        <taxon>Dactylosporangium</taxon>
    </lineage>
</organism>
<dbReference type="AlphaFoldDB" id="A0A9Q9MJU9"/>
<accession>A0A9Q9MJU9</accession>
<keyword evidence="3" id="KW-1185">Reference proteome</keyword>